<comment type="caution">
    <text evidence="5">The sequence shown here is derived from an EMBL/GenBank/DDBJ whole genome shotgun (WGS) entry which is preliminary data.</text>
</comment>
<dbReference type="PRINTS" id="PR00371">
    <property type="entry name" value="FPNCR"/>
</dbReference>
<dbReference type="SUPFAM" id="SSF52343">
    <property type="entry name" value="Ferredoxin reductase-like, C-terminal NADP-linked domain"/>
    <property type="match status" value="1"/>
</dbReference>
<evidence type="ECO:0000313" key="6">
    <source>
        <dbReference type="Proteomes" id="UP001596137"/>
    </source>
</evidence>
<evidence type="ECO:0000256" key="2">
    <source>
        <dbReference type="ARBA" id="ARBA00022714"/>
    </source>
</evidence>
<keyword evidence="3" id="KW-0411">Iron-sulfur</keyword>
<dbReference type="SUPFAM" id="SSF63380">
    <property type="entry name" value="Riboflavin synthase domain-like"/>
    <property type="match status" value="1"/>
</dbReference>
<evidence type="ECO:0000259" key="4">
    <source>
        <dbReference type="PROSITE" id="PS51384"/>
    </source>
</evidence>
<reference evidence="6" key="1">
    <citation type="journal article" date="2019" name="Int. J. Syst. Evol. Microbiol.">
        <title>The Global Catalogue of Microorganisms (GCM) 10K type strain sequencing project: providing services to taxonomists for standard genome sequencing and annotation.</title>
        <authorList>
            <consortium name="The Broad Institute Genomics Platform"/>
            <consortium name="The Broad Institute Genome Sequencing Center for Infectious Disease"/>
            <person name="Wu L."/>
            <person name="Ma J."/>
        </authorList>
    </citation>
    <scope>NUCLEOTIDE SEQUENCE [LARGE SCALE GENOMIC DNA]</scope>
    <source>
        <strain evidence="6">JCM 30346</strain>
    </source>
</reference>
<name>A0ABW1NF66_9ACTN</name>
<dbReference type="InterPro" id="IPR017938">
    <property type="entry name" value="Riboflavin_synthase-like_b-brl"/>
</dbReference>
<dbReference type="Proteomes" id="UP001596137">
    <property type="component" value="Unassembled WGS sequence"/>
</dbReference>
<dbReference type="PANTHER" id="PTHR47354:SF5">
    <property type="entry name" value="PROTEIN RFBI"/>
    <property type="match status" value="1"/>
</dbReference>
<dbReference type="InterPro" id="IPR050415">
    <property type="entry name" value="MRET"/>
</dbReference>
<dbReference type="PROSITE" id="PS51384">
    <property type="entry name" value="FAD_FR"/>
    <property type="match status" value="1"/>
</dbReference>
<sequence>MARTAVLGRLTWRAATVAAVREENSTARTLVLDVPGWPGHTPGQHVDVRLTAPDGYSTQRSYSIASAPTPGRLELTVQRVDDGEVSSYLVDIAEPGDAFELRGPVGGYFTWSPANPSPVLLIGGGSGVVPLMSMIRTRAAAVDGVAPFRLVYSTRSPSSVLYGGELDGAAVPGVEIVLAYTREAPPGSARPAGRVDGALLAGQGWGPERMPLCFVCGPTGFVEAVADLLVDQGHPADRIRTERFGPTGGAS</sequence>
<proteinExistence type="predicted"/>
<dbReference type="InterPro" id="IPR001433">
    <property type="entry name" value="OxRdtase_FAD/NAD-bd"/>
</dbReference>
<feature type="domain" description="FAD-binding FR-type" evidence="4">
    <location>
        <begin position="10"/>
        <end position="111"/>
    </location>
</feature>
<gene>
    <name evidence="5" type="ORF">ACFP1K_08460</name>
</gene>
<dbReference type="InterPro" id="IPR039261">
    <property type="entry name" value="FNR_nucleotide-bd"/>
</dbReference>
<keyword evidence="2" id="KW-0408">Iron</keyword>
<comment type="cofactor">
    <cofactor evidence="1">
        <name>FAD</name>
        <dbReference type="ChEBI" id="CHEBI:57692"/>
    </cofactor>
</comment>
<dbReference type="PANTHER" id="PTHR47354">
    <property type="entry name" value="NADH OXIDOREDUCTASE HCR"/>
    <property type="match status" value="1"/>
</dbReference>
<organism evidence="5 6">
    <name type="scientific">Sphaerisporangium aureirubrum</name>
    <dbReference type="NCBI Taxonomy" id="1544736"/>
    <lineage>
        <taxon>Bacteria</taxon>
        <taxon>Bacillati</taxon>
        <taxon>Actinomycetota</taxon>
        <taxon>Actinomycetes</taxon>
        <taxon>Streptosporangiales</taxon>
        <taxon>Streptosporangiaceae</taxon>
        <taxon>Sphaerisporangium</taxon>
    </lineage>
</organism>
<evidence type="ECO:0000256" key="3">
    <source>
        <dbReference type="ARBA" id="ARBA00023014"/>
    </source>
</evidence>
<dbReference type="Pfam" id="PF00970">
    <property type="entry name" value="FAD_binding_6"/>
    <property type="match status" value="1"/>
</dbReference>
<dbReference type="InterPro" id="IPR008333">
    <property type="entry name" value="Cbr1-like_FAD-bd_dom"/>
</dbReference>
<dbReference type="EMBL" id="JBHSRF010000008">
    <property type="protein sequence ID" value="MFC6081187.1"/>
    <property type="molecule type" value="Genomic_DNA"/>
</dbReference>
<dbReference type="InterPro" id="IPR001709">
    <property type="entry name" value="Flavoprot_Pyr_Nucl_cyt_Rdtase"/>
</dbReference>
<evidence type="ECO:0000313" key="5">
    <source>
        <dbReference type="EMBL" id="MFC6081187.1"/>
    </source>
</evidence>
<dbReference type="Pfam" id="PF00175">
    <property type="entry name" value="NAD_binding_1"/>
    <property type="match status" value="1"/>
</dbReference>
<keyword evidence="6" id="KW-1185">Reference proteome</keyword>
<dbReference type="Gene3D" id="3.40.50.80">
    <property type="entry name" value="Nucleotide-binding domain of ferredoxin-NADP reductase (FNR) module"/>
    <property type="match status" value="1"/>
</dbReference>
<accession>A0ABW1NF66</accession>
<evidence type="ECO:0000256" key="1">
    <source>
        <dbReference type="ARBA" id="ARBA00001974"/>
    </source>
</evidence>
<dbReference type="InterPro" id="IPR017927">
    <property type="entry name" value="FAD-bd_FR_type"/>
</dbReference>
<keyword evidence="2" id="KW-0479">Metal-binding</keyword>
<dbReference type="Gene3D" id="2.40.30.10">
    <property type="entry name" value="Translation factors"/>
    <property type="match status" value="1"/>
</dbReference>
<keyword evidence="2" id="KW-0001">2Fe-2S</keyword>
<dbReference type="PRINTS" id="PR00406">
    <property type="entry name" value="CYTB5RDTASE"/>
</dbReference>
<dbReference type="CDD" id="cd06217">
    <property type="entry name" value="FNR_iron_sulfur_binding_3"/>
    <property type="match status" value="1"/>
</dbReference>
<protein>
    <submittedName>
        <fullName evidence="5">Ferredoxin reductase</fullName>
    </submittedName>
</protein>
<dbReference type="RefSeq" id="WP_380748741.1">
    <property type="nucleotide sequence ID" value="NZ_JBHSRF010000008.1"/>
</dbReference>